<dbReference type="GO" id="GO:0052929">
    <property type="term" value="F:ATP:3'-cytidine-cytidine-tRNA adenylyltransferase activity"/>
    <property type="evidence" value="ECO:0007669"/>
    <property type="project" value="TreeGrafter"/>
</dbReference>
<dbReference type="InterPro" id="IPR043519">
    <property type="entry name" value="NT_sf"/>
</dbReference>
<feature type="domain" description="tRNA nucleotidyltransferase/poly(A) polymerase RNA and SrmB- binding" evidence="8">
    <location>
        <begin position="398"/>
        <end position="441"/>
    </location>
</feature>
<dbReference type="SUPFAM" id="SSF81891">
    <property type="entry name" value="Poly A polymerase C-terminal region-like"/>
    <property type="match status" value="1"/>
</dbReference>
<dbReference type="GO" id="GO:0005739">
    <property type="term" value="C:mitochondrion"/>
    <property type="evidence" value="ECO:0007669"/>
    <property type="project" value="UniProtKB-ARBA"/>
</dbReference>
<evidence type="ECO:0000259" key="8">
    <source>
        <dbReference type="Pfam" id="PF12627"/>
    </source>
</evidence>
<dbReference type="FunFam" id="3.30.460.10:FF:000019">
    <property type="entry name" value="tRNA nucleotidyltransferase cca2"/>
    <property type="match status" value="1"/>
</dbReference>
<dbReference type="GO" id="GO:0052927">
    <property type="term" value="F:CC tRNA cytidylyltransferase activity"/>
    <property type="evidence" value="ECO:0007669"/>
    <property type="project" value="TreeGrafter"/>
</dbReference>
<dbReference type="GO" id="GO:0001680">
    <property type="term" value="P:tRNA 3'-terminal CCA addition"/>
    <property type="evidence" value="ECO:0007669"/>
    <property type="project" value="TreeGrafter"/>
</dbReference>
<dbReference type="PANTHER" id="PTHR13734">
    <property type="entry name" value="TRNA-NUCLEOTIDYLTRANSFERASE"/>
    <property type="match status" value="1"/>
</dbReference>
<dbReference type="Pfam" id="PF01743">
    <property type="entry name" value="PolyA_pol"/>
    <property type="match status" value="1"/>
</dbReference>
<proteinExistence type="inferred from homology"/>
<accession>A0A9P7ZYR7</accession>
<reference evidence="9" key="1">
    <citation type="submission" date="2021-07" db="EMBL/GenBank/DDBJ databases">
        <title>Draft genome of Mortierella alpina, strain LL118, isolated from an aspen leaf litter sample.</title>
        <authorList>
            <person name="Yang S."/>
            <person name="Vinatzer B.A."/>
        </authorList>
    </citation>
    <scope>NUCLEOTIDE SEQUENCE</scope>
    <source>
        <strain evidence="9">LL118</strain>
    </source>
</reference>
<evidence type="ECO:0000256" key="2">
    <source>
        <dbReference type="ARBA" id="ARBA00022679"/>
    </source>
</evidence>
<dbReference type="Pfam" id="PF12627">
    <property type="entry name" value="PolyA_pol_RNAbd"/>
    <property type="match status" value="1"/>
</dbReference>
<comment type="similarity">
    <text evidence="1 5">Belongs to the tRNA nucleotidyltransferase/poly(A) polymerase family.</text>
</comment>
<dbReference type="Proteomes" id="UP000717515">
    <property type="component" value="Unassembled WGS sequence"/>
</dbReference>
<evidence type="ECO:0000313" key="10">
    <source>
        <dbReference type="Proteomes" id="UP000717515"/>
    </source>
</evidence>
<dbReference type="InterPro" id="IPR002646">
    <property type="entry name" value="PolA_pol_head_dom"/>
</dbReference>
<dbReference type="InterPro" id="IPR032828">
    <property type="entry name" value="PolyA_RNA-bd"/>
</dbReference>
<dbReference type="CDD" id="cd05398">
    <property type="entry name" value="NT_ClassII-CCAase"/>
    <property type="match status" value="1"/>
</dbReference>
<evidence type="ECO:0000256" key="4">
    <source>
        <dbReference type="ARBA" id="ARBA00022884"/>
    </source>
</evidence>
<feature type="region of interest" description="Disordered" evidence="6">
    <location>
        <begin position="100"/>
        <end position="120"/>
    </location>
</feature>
<keyword evidence="2 5" id="KW-0808">Transferase</keyword>
<evidence type="ECO:0000256" key="3">
    <source>
        <dbReference type="ARBA" id="ARBA00022741"/>
    </source>
</evidence>
<dbReference type="Gene3D" id="1.10.3090.10">
    <property type="entry name" value="cca-adding enzyme, domain 2"/>
    <property type="match status" value="1"/>
</dbReference>
<evidence type="ECO:0000256" key="6">
    <source>
        <dbReference type="SAM" id="MobiDB-lite"/>
    </source>
</evidence>
<dbReference type="PANTHER" id="PTHR13734:SF5">
    <property type="entry name" value="CCA TRNA NUCLEOTIDYLTRANSFERASE, MITOCHONDRIAL"/>
    <property type="match status" value="1"/>
</dbReference>
<comment type="caution">
    <text evidence="9">The sequence shown here is derived from an EMBL/GenBank/DDBJ whole genome shotgun (WGS) entry which is preliminary data.</text>
</comment>
<protein>
    <recommendedName>
        <fullName evidence="11">Poly A polymerase head domain-containing protein</fullName>
    </recommendedName>
</protein>
<keyword evidence="3" id="KW-0547">Nucleotide-binding</keyword>
<dbReference type="GO" id="GO:0003723">
    <property type="term" value="F:RNA binding"/>
    <property type="evidence" value="ECO:0007669"/>
    <property type="project" value="UniProtKB-KW"/>
</dbReference>
<evidence type="ECO:0008006" key="11">
    <source>
        <dbReference type="Google" id="ProtNLM"/>
    </source>
</evidence>
<name>A0A9P7ZYR7_MORAP</name>
<evidence type="ECO:0000259" key="7">
    <source>
        <dbReference type="Pfam" id="PF01743"/>
    </source>
</evidence>
<keyword evidence="4 5" id="KW-0694">RNA-binding</keyword>
<evidence type="ECO:0000256" key="5">
    <source>
        <dbReference type="RuleBase" id="RU003953"/>
    </source>
</evidence>
<dbReference type="EMBL" id="JAIFTL010000520">
    <property type="protein sequence ID" value="KAG9319259.1"/>
    <property type="molecule type" value="Genomic_DNA"/>
</dbReference>
<dbReference type="AlphaFoldDB" id="A0A9P7ZYR7"/>
<organism evidence="9 10">
    <name type="scientific">Mortierella alpina</name>
    <name type="common">Oleaginous fungus</name>
    <name type="synonym">Mortierella renispora</name>
    <dbReference type="NCBI Taxonomy" id="64518"/>
    <lineage>
        <taxon>Eukaryota</taxon>
        <taxon>Fungi</taxon>
        <taxon>Fungi incertae sedis</taxon>
        <taxon>Mucoromycota</taxon>
        <taxon>Mortierellomycotina</taxon>
        <taxon>Mortierellomycetes</taxon>
        <taxon>Mortierellales</taxon>
        <taxon>Mortierellaceae</taxon>
        <taxon>Mortierella</taxon>
    </lineage>
</organism>
<dbReference type="SUPFAM" id="SSF81301">
    <property type="entry name" value="Nucleotidyltransferase"/>
    <property type="match status" value="1"/>
</dbReference>
<dbReference type="GO" id="GO:0000166">
    <property type="term" value="F:nucleotide binding"/>
    <property type="evidence" value="ECO:0007669"/>
    <property type="project" value="UniProtKB-KW"/>
</dbReference>
<feature type="domain" description="Poly A polymerase head" evidence="7">
    <location>
        <begin position="210"/>
        <end position="349"/>
    </location>
</feature>
<evidence type="ECO:0000313" key="9">
    <source>
        <dbReference type="EMBL" id="KAG9319259.1"/>
    </source>
</evidence>
<gene>
    <name evidence="9" type="ORF">KVV02_008451</name>
</gene>
<sequence>MRAFLSKPSTTQPSSYSATTLRSSTQLIYRSIRTTRNLAATPTTSTCPFITAARRFQPSSLPACLVQVRQISCTPTFIKPKAFTLEGSAVSNATQSGSAASATVSGAAKGGMKRRSSSPDLFSMQDEEALDRRIVPVNYGTSVFFRRLMSTFAASDQAARTEDQMIPESAPKAEPRSMFICLTNQEAKICRVLDEVAQKYEAREGKKVQLRIAGGWVRDKLLGLSSHDIDIGLDTMMGYEFAELVNRYLELRGHRRRTIAKIATNPEKSKHLETATMMVMGTSIDFVNLRSELYDDDSRIPSEITFGSPTEDAYRRDITINALFYNIHTHSVEDFTGKGLEDLKNGLIRTPLAALETFCQDPLRVLRCIRFAARFQFTLAEDIRLAILDPRIRQALKTKISKERIGAELEKMIDYGAGRSTALGLLQELGLYDVVFAKPEVSDVAKGTTAIEGEVQPFEDAFKLVWIMEWLLKINPAPAGTDEEMSAYTEQDSLLNRAHSFPSAASHLCTVIRTRSLAGVAMIPLTEEPFPEKLATRTLILAAMVYPYRDMMTTVNKKKIPAGSWILRYGLKGRNIDIDIVTKLMSSITTVQEVVERLSREDTEYTAAQGGPSDDEARLLHQKKERAEMGMLIRDIGFITVIGKKWPCALLLGLAVELIPQFELLQQGILGRQMRAAGGYERADATLAKYNSFLSKAETYQIDHCFSWKYLVDGKELVQLLGRKPSHKVTGYLQTEMQWMLQNPQSSKADCERWILEHPHLFP</sequence>
<evidence type="ECO:0000256" key="1">
    <source>
        <dbReference type="ARBA" id="ARBA00007265"/>
    </source>
</evidence>
<dbReference type="Gene3D" id="3.30.460.10">
    <property type="entry name" value="Beta Polymerase, domain 2"/>
    <property type="match status" value="1"/>
</dbReference>